<reference evidence="2 3" key="1">
    <citation type="submission" date="2018-06" db="EMBL/GenBank/DDBJ databases">
        <title>Complete Genomes of Monosporascus.</title>
        <authorList>
            <person name="Robinson A.J."/>
            <person name="Natvig D.O."/>
        </authorList>
    </citation>
    <scope>NUCLEOTIDE SEQUENCE [LARGE SCALE GENOMIC DNA]</scope>
    <source>
        <strain evidence="2 3">CBS 110550</strain>
    </source>
</reference>
<comment type="caution">
    <text evidence="2">The sequence shown here is derived from an EMBL/GenBank/DDBJ whole genome shotgun (WGS) entry which is preliminary data.</text>
</comment>
<accession>A0A4Q4T5L3</accession>
<feature type="region of interest" description="Disordered" evidence="1">
    <location>
        <begin position="300"/>
        <end position="320"/>
    </location>
</feature>
<dbReference type="EMBL" id="QJNU01000445">
    <property type="protein sequence ID" value="RYO98910.1"/>
    <property type="molecule type" value="Genomic_DNA"/>
</dbReference>
<evidence type="ECO:0000313" key="2">
    <source>
        <dbReference type="EMBL" id="RYO98910.1"/>
    </source>
</evidence>
<dbReference type="STRING" id="155417.A0A4Q4T5L3"/>
<dbReference type="AlphaFoldDB" id="A0A4Q4T5L3"/>
<gene>
    <name evidence="2" type="ORF">DL764_006966</name>
</gene>
<feature type="compositionally biased region" description="Polar residues" evidence="1">
    <location>
        <begin position="248"/>
        <end position="257"/>
    </location>
</feature>
<proteinExistence type="predicted"/>
<keyword evidence="3" id="KW-1185">Reference proteome</keyword>
<protein>
    <submittedName>
        <fullName evidence="2">Uncharacterized protein</fullName>
    </submittedName>
</protein>
<dbReference type="OrthoDB" id="4838614at2759"/>
<evidence type="ECO:0000256" key="1">
    <source>
        <dbReference type="SAM" id="MobiDB-lite"/>
    </source>
</evidence>
<organism evidence="2 3">
    <name type="scientific">Monosporascus ibericus</name>
    <dbReference type="NCBI Taxonomy" id="155417"/>
    <lineage>
        <taxon>Eukaryota</taxon>
        <taxon>Fungi</taxon>
        <taxon>Dikarya</taxon>
        <taxon>Ascomycota</taxon>
        <taxon>Pezizomycotina</taxon>
        <taxon>Sordariomycetes</taxon>
        <taxon>Xylariomycetidae</taxon>
        <taxon>Xylariales</taxon>
        <taxon>Xylariales incertae sedis</taxon>
        <taxon>Monosporascus</taxon>
    </lineage>
</organism>
<feature type="compositionally biased region" description="Polar residues" evidence="1">
    <location>
        <begin position="160"/>
        <end position="175"/>
    </location>
</feature>
<feature type="compositionally biased region" description="Basic and acidic residues" evidence="1">
    <location>
        <begin position="180"/>
        <end position="196"/>
    </location>
</feature>
<dbReference type="Proteomes" id="UP000293360">
    <property type="component" value="Unassembled WGS sequence"/>
</dbReference>
<evidence type="ECO:0000313" key="3">
    <source>
        <dbReference type="Proteomes" id="UP000293360"/>
    </source>
</evidence>
<sequence>MGDYDTEAMCLTRLIRLSSNPEREFNDLCHLLRDVPQDLHSYDWPLISGYLIYPQDRVTEKLKREMTDRLSAHDGSDVWVPNLRWMLGMILYALEENGEAAENSYRNAHHAYPFVTKYLRNLVDKTFPRFKRQAPQGTNAPGYWDSPNSSAPPPRYLYRSPNNIVESPDRATSPTYWGRTEQDRATNKLSESHEYRNIALARGPNVNRKSKEDHSTGETRRDPTPRRVVETENRINLREGGGAVKQATKAQDPNSHSAFGERLRDREPNCLDMNAASQQSVEVSIEGDIAPRTAQTIRERAVSRVPRQTGPGHVPRKGKEMTRLASRLAGEDRRYYSRRSRDYLSSEESQSDDGYFLYIDDTTHEKSGDVEGRKNIDPHTSMERENASMGYGAVEMSVRTLSAWFAGQPSQPSRAPRTWRLKRKEKVKLRFPRRTMLETYQLTRMKEEHPRLKWGDSAAYSRIEGPCVSWAVNHELEVFGGA</sequence>
<name>A0A4Q4T5L3_9PEZI</name>
<feature type="region of interest" description="Disordered" evidence="1">
    <location>
        <begin position="132"/>
        <end position="260"/>
    </location>
</feature>
<feature type="compositionally biased region" description="Basic and acidic residues" evidence="1">
    <location>
        <begin position="209"/>
        <end position="237"/>
    </location>
</feature>